<accession>A0ABV3TTM9</accession>
<evidence type="ECO:0000259" key="1">
    <source>
        <dbReference type="Pfam" id="PF00501"/>
    </source>
</evidence>
<organism evidence="2 3">
    <name type="scientific">Zhongshania arctica</name>
    <dbReference type="NCBI Taxonomy" id="3238302"/>
    <lineage>
        <taxon>Bacteria</taxon>
        <taxon>Pseudomonadati</taxon>
        <taxon>Pseudomonadota</taxon>
        <taxon>Gammaproteobacteria</taxon>
        <taxon>Cellvibrionales</taxon>
        <taxon>Spongiibacteraceae</taxon>
        <taxon>Zhongshania</taxon>
    </lineage>
</organism>
<reference evidence="2 3" key="1">
    <citation type="journal article" date="2011" name="Int. J. Syst. Evol. Microbiol.">
        <title>Zhongshania antarctica gen. nov., sp. nov. and Zhongshania guokunii sp. nov., gammaproteobacteria respectively isolated from coastal attached (fast) ice and surface seawater of the Antarctic.</title>
        <authorList>
            <person name="Li H.J."/>
            <person name="Zhang X.Y."/>
            <person name="Chen C.X."/>
            <person name="Zhang Y.J."/>
            <person name="Gao Z.M."/>
            <person name="Yu Y."/>
            <person name="Chen X.L."/>
            <person name="Chen B."/>
            <person name="Zhang Y.Z."/>
        </authorList>
    </citation>
    <scope>NUCLEOTIDE SEQUENCE [LARGE SCALE GENOMIC DNA]</scope>
    <source>
        <strain evidence="2 3">R06B22</strain>
    </source>
</reference>
<feature type="domain" description="AMP-dependent synthetase/ligase" evidence="1">
    <location>
        <begin position="15"/>
        <end position="202"/>
    </location>
</feature>
<dbReference type="SUPFAM" id="SSF56801">
    <property type="entry name" value="Acetyl-CoA synthetase-like"/>
    <property type="match status" value="1"/>
</dbReference>
<dbReference type="InterPro" id="IPR042099">
    <property type="entry name" value="ANL_N_sf"/>
</dbReference>
<evidence type="ECO:0000313" key="2">
    <source>
        <dbReference type="EMBL" id="MEX1664690.1"/>
    </source>
</evidence>
<evidence type="ECO:0000313" key="3">
    <source>
        <dbReference type="Proteomes" id="UP001557484"/>
    </source>
</evidence>
<dbReference type="Gene3D" id="3.40.50.12780">
    <property type="entry name" value="N-terminal domain of ligase-like"/>
    <property type="match status" value="1"/>
</dbReference>
<dbReference type="InterPro" id="IPR000873">
    <property type="entry name" value="AMP-dep_synth/lig_dom"/>
</dbReference>
<dbReference type="PANTHER" id="PTHR43201">
    <property type="entry name" value="ACYL-COA SYNTHETASE"/>
    <property type="match status" value="1"/>
</dbReference>
<dbReference type="PROSITE" id="PS00455">
    <property type="entry name" value="AMP_BINDING"/>
    <property type="match status" value="1"/>
</dbReference>
<name>A0ABV3TTM9_9GAMM</name>
<dbReference type="Proteomes" id="UP001557484">
    <property type="component" value="Unassembled WGS sequence"/>
</dbReference>
<dbReference type="EMBL" id="JBFRYB010000001">
    <property type="protein sequence ID" value="MEX1664690.1"/>
    <property type="molecule type" value="Genomic_DNA"/>
</dbReference>
<keyword evidence="3" id="KW-1185">Reference proteome</keyword>
<dbReference type="Pfam" id="PF00501">
    <property type="entry name" value="AMP-binding"/>
    <property type="match status" value="1"/>
</dbReference>
<comment type="caution">
    <text evidence="2">The sequence shown here is derived from an EMBL/GenBank/DDBJ whole genome shotgun (WGS) entry which is preliminary data.</text>
</comment>
<dbReference type="RefSeq" id="WP_368374810.1">
    <property type="nucleotide sequence ID" value="NZ_JBFRYB010000001.1"/>
</dbReference>
<sequence length="227" mass="24816">MLVCRSCNRRTDRAVYIRWAVAEIEFAINDSESQTLIFDHTFLPVVEKIRQGGAGIANYVFLDDGGGCPSWAISMENLLGSSKPYLDLTSSDESLAGIFYTGGTTGLPKGGMLQQAALTSSALCVVAAVDANSASVTLHAPPMFHLADLLSCFAYTMLGAKHVKVPMFEPQSVLTCHKQCRVTDLLLVPTMIQLLMDNSAFREHGFCKVNNLLYRAPQCQRSSYFGF</sequence>
<proteinExistence type="predicted"/>
<protein>
    <submittedName>
        <fullName evidence="2">AMP-binding protein</fullName>
    </submittedName>
</protein>
<dbReference type="PANTHER" id="PTHR43201:SF32">
    <property type="entry name" value="2-SUCCINYLBENZOATE--COA LIGASE, CHLOROPLASTIC_PEROXISOMAL"/>
    <property type="match status" value="1"/>
</dbReference>
<gene>
    <name evidence="2" type="ORF">AB4875_04265</name>
</gene>
<dbReference type="InterPro" id="IPR020845">
    <property type="entry name" value="AMP-binding_CS"/>
</dbReference>